<gene>
    <name evidence="5" type="ORF">BSZ40_09840</name>
</gene>
<feature type="region of interest" description="Disordered" evidence="2">
    <location>
        <begin position="1904"/>
        <end position="1940"/>
    </location>
</feature>
<dbReference type="InterPro" id="IPR017853">
    <property type="entry name" value="GH"/>
</dbReference>
<feature type="signal peptide" evidence="3">
    <location>
        <begin position="1"/>
        <end position="32"/>
    </location>
</feature>
<dbReference type="RefSeq" id="WP_073825879.1">
    <property type="nucleotide sequence ID" value="NZ_MQVS01000012.1"/>
</dbReference>
<dbReference type="Gene3D" id="2.60.40.1180">
    <property type="entry name" value="Golgi alpha-mannosidase II"/>
    <property type="match status" value="2"/>
</dbReference>
<reference evidence="6" key="1">
    <citation type="submission" date="2016-12" db="EMBL/GenBank/DDBJ databases">
        <authorList>
            <person name="Meng X."/>
        </authorList>
    </citation>
    <scope>NUCLEOTIDE SEQUENCE [LARGE SCALE GENOMIC DNA]</scope>
    <source>
        <strain evidence="6">DSM 20732</strain>
    </source>
</reference>
<dbReference type="CDD" id="cd12962">
    <property type="entry name" value="X25_BaPul_like"/>
    <property type="match status" value="3"/>
</dbReference>
<dbReference type="STRING" id="52770.BSZ40_09840"/>
<dbReference type="InterPro" id="IPR040671">
    <property type="entry name" value="Pullulanase_N2"/>
</dbReference>
<dbReference type="CDD" id="cd02860">
    <property type="entry name" value="E_set_Pullulanase"/>
    <property type="match status" value="1"/>
</dbReference>
<dbReference type="Pfam" id="PF04122">
    <property type="entry name" value="CW_binding_2"/>
    <property type="match status" value="3"/>
</dbReference>
<dbReference type="Gene3D" id="3.20.20.80">
    <property type="entry name" value="Glycosidases"/>
    <property type="match status" value="2"/>
</dbReference>
<dbReference type="Proteomes" id="UP000185612">
    <property type="component" value="Unassembled WGS sequence"/>
</dbReference>
<dbReference type="GO" id="GO:0051060">
    <property type="term" value="F:pullulanase activity"/>
    <property type="evidence" value="ECO:0007669"/>
    <property type="project" value="InterPro"/>
</dbReference>
<dbReference type="InterPro" id="IPR011839">
    <property type="entry name" value="Pullul_strch"/>
</dbReference>
<dbReference type="InterPro" id="IPR054409">
    <property type="entry name" value="X25_BaPul-like"/>
</dbReference>
<dbReference type="InterPro" id="IPR014756">
    <property type="entry name" value="Ig_E-set"/>
</dbReference>
<evidence type="ECO:0000313" key="5">
    <source>
        <dbReference type="EMBL" id="OKL50929.1"/>
    </source>
</evidence>
<dbReference type="InParanoid" id="A0A1Q5PTX7"/>
<keyword evidence="6" id="KW-1185">Reference proteome</keyword>
<comment type="caution">
    <text evidence="5">The sequence shown here is derived from an EMBL/GenBank/DDBJ whole genome shotgun (WGS) entry which is preliminary data.</text>
</comment>
<dbReference type="EMBL" id="MQVS01000012">
    <property type="protein sequence ID" value="OKL50929.1"/>
    <property type="molecule type" value="Genomic_DNA"/>
</dbReference>
<dbReference type="Pfam" id="PF22058">
    <property type="entry name" value="X25_BaPul_like"/>
    <property type="match status" value="3"/>
</dbReference>
<dbReference type="Gene3D" id="2.60.40.1130">
    <property type="entry name" value="Rab geranylgeranyltransferase alpha-subunit, insert domain"/>
    <property type="match status" value="1"/>
</dbReference>
<dbReference type="Gene3D" id="2.60.40.10">
    <property type="entry name" value="Immunoglobulins"/>
    <property type="match status" value="4"/>
</dbReference>
<feature type="compositionally biased region" description="Low complexity" evidence="2">
    <location>
        <begin position="1904"/>
        <end position="1921"/>
    </location>
</feature>
<accession>A0A1Q5PTX7</accession>
<comment type="similarity">
    <text evidence="1">Belongs to the glycosyl hydrolase 13 family.</text>
</comment>
<keyword evidence="3" id="KW-0732">Signal</keyword>
<dbReference type="GO" id="GO:0005975">
    <property type="term" value="P:carbohydrate metabolic process"/>
    <property type="evidence" value="ECO:0007669"/>
    <property type="project" value="InterPro"/>
</dbReference>
<evidence type="ECO:0000256" key="3">
    <source>
        <dbReference type="SAM" id="SignalP"/>
    </source>
</evidence>
<dbReference type="InterPro" id="IPR007253">
    <property type="entry name" value="Cell_wall-bd_2"/>
</dbReference>
<dbReference type="NCBIfam" id="TIGR02103">
    <property type="entry name" value="pullul_strch"/>
    <property type="match status" value="1"/>
</dbReference>
<dbReference type="OrthoDB" id="9805159at2"/>
<feature type="compositionally biased region" description="Pro residues" evidence="2">
    <location>
        <begin position="1922"/>
        <end position="1932"/>
    </location>
</feature>
<dbReference type="PANTHER" id="PTHR43002">
    <property type="entry name" value="GLYCOGEN DEBRANCHING ENZYME"/>
    <property type="match status" value="1"/>
</dbReference>
<dbReference type="InterPro" id="IPR013783">
    <property type="entry name" value="Ig-like_fold"/>
</dbReference>
<dbReference type="InterPro" id="IPR006047">
    <property type="entry name" value="GH13_cat_dom"/>
</dbReference>
<dbReference type="CDD" id="cd11341">
    <property type="entry name" value="AmyAc_Pullulanase_LD-like"/>
    <property type="match status" value="1"/>
</dbReference>
<evidence type="ECO:0000259" key="4">
    <source>
        <dbReference type="SMART" id="SM00642"/>
    </source>
</evidence>
<protein>
    <recommendedName>
        <fullName evidence="4">Glycosyl hydrolase family 13 catalytic domain-containing protein</fullName>
    </recommendedName>
</protein>
<feature type="chain" id="PRO_5011959592" description="Glycosyl hydrolase family 13 catalytic domain-containing protein" evidence="3">
    <location>
        <begin position="33"/>
        <end position="2229"/>
    </location>
</feature>
<organism evidence="5 6">
    <name type="scientific">Buchananella hordeovulneris</name>
    <dbReference type="NCBI Taxonomy" id="52770"/>
    <lineage>
        <taxon>Bacteria</taxon>
        <taxon>Bacillati</taxon>
        <taxon>Actinomycetota</taxon>
        <taxon>Actinomycetes</taxon>
        <taxon>Actinomycetales</taxon>
        <taxon>Actinomycetaceae</taxon>
        <taxon>Buchananella</taxon>
    </lineage>
</organism>
<evidence type="ECO:0000256" key="1">
    <source>
        <dbReference type="ARBA" id="ARBA00008061"/>
    </source>
</evidence>
<sequence length="2229" mass="236248">MARRRCRPLAVALTATLAAGALTPLLAPPAAAQDPVPTVAGSFQSELGCPEDWQPACPHTALADPDQDGVFTGDFTVPAGQWEFKVATKGDWSQAFGANDNPGENAKLSLAAPTRLTFAFDTKANRVGLTSPALTASGTAVPGDAELARPAVRQGKVENFYFVLTDRFHNGDTTNDQGLLEGDRLTTGFDPSNSGFFHGGDIDGLIAKLDYIESLGTTAIWLTPSFVNLPVQGTGEHASAGYHGYWVTDFTQIDPHLGGNEALKRLTQAAHARGIKVYFDIITNHTADGIAYQEQSTDYVPTDQRPYTDAEGTVLNLSSLAQLTETAAAPKLSAESSFPYRPVARPDVVKHPEWLNDVTLYHNRGDSTWSGESVTLGDFVGLDDLMTEHPQVVNGFIDVYQSWIDMGIDGYRIDTVKHVNFEFWQRWSAAIKAHAAKHNPDFFTFGEVYDADPALLAPYVRDTDMDATLDFAFQAAAVNFAKGYPTAGLSSTFAADDLYATATTSAATLPTFLGNHDMGRVAFLVGENQREDRSVLAHQLLYLTRGQPVVYYGDEQGFVGIGDGKDKHARQSLFASQVAEYVDQPLANGQQLGATDRYATDTRLYTTIKELAALRAAHPALASGAQLELGRADGAGIYALARVDREQKTEYLVALNNAPTPSSLTVTTLTPGAAYAPLYGTEQGVQASQTGEVTLEVPALSAVVYRADRQVAGGAGPVQVALADGANLSGATAALPATTGAHRWAETTFALRPLGTSDWQVVGVAEDDTPRVFADTRAWQPGTVLEARAVTTDAAGQVSGDSALLVVGQDLSLAADTTPPPAGDLITVPGSFNAALGCAKDWMPECANIALTKDAASGLYVGRFQLPAGTFEWKVAVGGSWDENYGAGGTPNGSNLQLTSTEQEFTFIYNPTTHVPFAVPTRQVVTLPGSWQAALGCTGGANGGNWQPDCLATAMVPQGDGTWLFETDKLPAGNWELKVAVGGSWEENYGVDGAPGGPNYTLSTNAGERLQVRYDEKTHKLTFDVANPPLPGAGQAQAYWLTPTTVAWPAQLGVADGTQFELVASPDGAMQANGQGAATTLELTLGGTLDGELLAAYPHLAGYRVLQVPEADVSNLLQGELAVRARQGDQPVAATGLQLAGVIDSLYGAAAQQTYGPSWQEDALTLRLWAPTARSVQLKTWQADGSGEETLPATRAADGSWTVSGDRSWLGRQYRWLVEVYVPSLDKVTVNEVTDPASLALTVNSQRSVVVDLADPELAPAQWQQAAAPTVRNDAARSIWELHVRDFSITDTSVPEAERGTYKAFTRSQSHGMRHLRQLADAGINTVHLLPTFDIATIEEERSKQVHPQIPGDAGPDSQAQQAAVSAVADQDGFNWGYDPFHYSVPEGSYATDANQSGGMRTYEFREMVGALHAAGVQVVLDQVFNHTAAAGQDAKSVLDQVVPGYYHRLSPTGSIETSTCCQNIATENVMGQKLMVDSVVTWAKHYKVDGFRFDLMGHHSRPNMEAVRAALDELTVERDGVDGKAIYLYGEGWNFGEVANNKRFVQATQGQLDGTGIGSFNDRLRDAVHGGGPFDEDKRTHQGFGTGLATDPNGLSGLSAAEQRTRLGHLTDLVRLGMAGNLKDYEFVAFDGKRKAGRELDYNGAPGGYASQPQESVNYVDAHDNETLFDLGVYKLPVATSMADRVRMNTVSLATVTWGQSPSFWHAGTELLRSKSLDRDSFNSGDHFNAIDWTAQRSNFGVGLPVAGKNQEKWPIQGPLLANKALVPTPQDLQAARAAALDLLRVRSTTPLLSLGTADLIRERVTFPLSGPQAPAGVLLMQIDDAPGQFATDLDPRTDTVLVAINASPQAQSLKVDSLAGKALQLHPALAGGADEVVKGTKFADGQLTIPARTAAVLLAPRTAEPTPTPTPTQSATPTASPTPTPTPTPTPGDRVTRVAGPSRISTALAAFQAGNWSGDAVVLISGTNPADAFGATPLADLLDAPVLLTGGKQLEPAVRAALADSGKRRVFIVGGQATVSEAIAAELQQQGLAVTRLAGTNRYTTALAVAQHMRQLDPQLRGYLVADGAQLVDALPAGALAPRAQAVLLPSNGGALPPEVVKQLQADPTAPITAVGGNAARALDRAGITGERVQLVQGPNRYATAALLAERLAPAATEVMLANGPDALSAGAFAAGRGGVLLFNPPASLPQAVRAELQRRNPRLVTLVGGQASLSPDLVPQINQLLR</sequence>
<evidence type="ECO:0000256" key="2">
    <source>
        <dbReference type="SAM" id="MobiDB-lite"/>
    </source>
</evidence>
<dbReference type="SUPFAM" id="SSF51011">
    <property type="entry name" value="Glycosyl hydrolase domain"/>
    <property type="match status" value="1"/>
</dbReference>
<feature type="domain" description="Glycosyl hydrolase family 13 catalytic" evidence="4">
    <location>
        <begin position="162"/>
        <end position="615"/>
    </location>
</feature>
<dbReference type="SUPFAM" id="SSF51445">
    <property type="entry name" value="(Trans)glycosidases"/>
    <property type="match status" value="2"/>
</dbReference>
<dbReference type="Pfam" id="PF00128">
    <property type="entry name" value="Alpha-amylase"/>
    <property type="match status" value="1"/>
</dbReference>
<dbReference type="CDD" id="cd11339">
    <property type="entry name" value="AmyAc_bac_CMD_like_2"/>
    <property type="match status" value="1"/>
</dbReference>
<proteinExistence type="inferred from homology"/>
<dbReference type="Pfam" id="PF17967">
    <property type="entry name" value="Pullulanase_N2"/>
    <property type="match status" value="1"/>
</dbReference>
<dbReference type="SUPFAM" id="SSF81296">
    <property type="entry name" value="E set domains"/>
    <property type="match status" value="2"/>
</dbReference>
<feature type="region of interest" description="Disordered" evidence="2">
    <location>
        <begin position="1575"/>
        <end position="1598"/>
    </location>
</feature>
<dbReference type="SMART" id="SM00642">
    <property type="entry name" value="Aamy"/>
    <property type="match status" value="1"/>
</dbReference>
<evidence type="ECO:0000313" key="6">
    <source>
        <dbReference type="Proteomes" id="UP000185612"/>
    </source>
</evidence>
<name>A0A1Q5PTX7_9ACTO</name>
<dbReference type="InterPro" id="IPR013780">
    <property type="entry name" value="Glyco_hydro_b"/>
</dbReference>
<dbReference type="InterPro" id="IPR024561">
    <property type="entry name" value="Pullul_strch_C"/>
</dbReference>
<dbReference type="Gene3D" id="3.40.50.12090">
    <property type="match status" value="1"/>
</dbReference>
<dbReference type="Pfam" id="PF11852">
    <property type="entry name" value="Pullul_strch_C"/>
    <property type="match status" value="1"/>
</dbReference>